<dbReference type="GO" id="GO:0042132">
    <property type="term" value="F:fructose 1,6-bisphosphate 1-phosphatase activity"/>
    <property type="evidence" value="ECO:0007669"/>
    <property type="project" value="TreeGrafter"/>
</dbReference>
<name>A0A9W7A981_9STRA</name>
<keyword evidence="4" id="KW-1185">Reference proteome</keyword>
<dbReference type="GO" id="GO:0006002">
    <property type="term" value="P:fructose 6-phosphate metabolic process"/>
    <property type="evidence" value="ECO:0007669"/>
    <property type="project" value="TreeGrafter"/>
</dbReference>
<dbReference type="InterPro" id="IPR000146">
    <property type="entry name" value="FBPase_class-1"/>
</dbReference>
<dbReference type="Proteomes" id="UP001165082">
    <property type="component" value="Unassembled WGS sequence"/>
</dbReference>
<protein>
    <recommendedName>
        <fullName evidence="2">Fructose-1-6-bisphosphatase class I N-terminal domain-containing protein</fullName>
    </recommendedName>
</protein>
<feature type="non-terminal residue" evidence="3">
    <location>
        <position position="210"/>
    </location>
</feature>
<evidence type="ECO:0000313" key="4">
    <source>
        <dbReference type="Proteomes" id="UP001165082"/>
    </source>
</evidence>
<dbReference type="PANTHER" id="PTHR11556">
    <property type="entry name" value="FRUCTOSE-1,6-BISPHOSPHATASE-RELATED"/>
    <property type="match status" value="1"/>
</dbReference>
<dbReference type="OrthoDB" id="10256725at2759"/>
<accession>A0A9W7A981</accession>
<evidence type="ECO:0000313" key="3">
    <source>
        <dbReference type="EMBL" id="GMH65906.1"/>
    </source>
</evidence>
<dbReference type="GO" id="GO:0006094">
    <property type="term" value="P:gluconeogenesis"/>
    <property type="evidence" value="ECO:0007669"/>
    <property type="project" value="TreeGrafter"/>
</dbReference>
<dbReference type="InterPro" id="IPR023079">
    <property type="entry name" value="SBPase"/>
</dbReference>
<sequence length="210" mass="23078">MGMKPLTATRAEMRTASFIGWMRFIHTMKLLSLLALPTLALSFTPPSFLSRRTFPLSPRSPITSLTAEEYGASGTSFYTTTEKQDTYDDLESVLEAKCKDENVKTVIREMLEACADITEALRTALVTVEGSSNTFGDAQLSVDVIADNIMWDACKDSSVIKDGASEEDPIVRTLNPSQEYTVCWDPLDGSSIVDNNWAVGTMIGVWPKST</sequence>
<dbReference type="GO" id="GO:0005737">
    <property type="term" value="C:cytoplasm"/>
    <property type="evidence" value="ECO:0007669"/>
    <property type="project" value="TreeGrafter"/>
</dbReference>
<feature type="domain" description="Fructose-1-6-bisphosphatase class I N-terminal" evidence="2">
    <location>
        <begin position="97"/>
        <end position="209"/>
    </location>
</feature>
<dbReference type="GO" id="GO:0005986">
    <property type="term" value="P:sucrose biosynthetic process"/>
    <property type="evidence" value="ECO:0007669"/>
    <property type="project" value="TreeGrafter"/>
</dbReference>
<dbReference type="GO" id="GO:0006000">
    <property type="term" value="P:fructose metabolic process"/>
    <property type="evidence" value="ECO:0007669"/>
    <property type="project" value="TreeGrafter"/>
</dbReference>
<dbReference type="AlphaFoldDB" id="A0A9W7A981"/>
<dbReference type="GO" id="GO:0030388">
    <property type="term" value="P:fructose 1,6-bisphosphate metabolic process"/>
    <property type="evidence" value="ECO:0007669"/>
    <property type="project" value="TreeGrafter"/>
</dbReference>
<dbReference type="SUPFAM" id="SSF56655">
    <property type="entry name" value="Carbohydrate phosphatase"/>
    <property type="match status" value="1"/>
</dbReference>
<organism evidence="3 4">
    <name type="scientific">Triparma retinervis</name>
    <dbReference type="NCBI Taxonomy" id="2557542"/>
    <lineage>
        <taxon>Eukaryota</taxon>
        <taxon>Sar</taxon>
        <taxon>Stramenopiles</taxon>
        <taxon>Ochrophyta</taxon>
        <taxon>Bolidophyceae</taxon>
        <taxon>Parmales</taxon>
        <taxon>Triparmaceae</taxon>
        <taxon>Triparma</taxon>
    </lineage>
</organism>
<dbReference type="Gene3D" id="3.30.540.10">
    <property type="entry name" value="Fructose-1,6-Bisphosphatase, subunit A, domain 1"/>
    <property type="match status" value="1"/>
</dbReference>
<dbReference type="EMBL" id="BRXZ01001228">
    <property type="protein sequence ID" value="GMH65906.1"/>
    <property type="molecule type" value="Genomic_DNA"/>
</dbReference>
<dbReference type="InterPro" id="IPR033391">
    <property type="entry name" value="FBPase_N"/>
</dbReference>
<proteinExistence type="predicted"/>
<dbReference type="PANTHER" id="PTHR11556:SF35">
    <property type="entry name" value="SEDOHEPTULOSE-1,7-BISPHOSPHATASE, CHLOROPLASTIC"/>
    <property type="match status" value="1"/>
</dbReference>
<gene>
    <name evidence="3" type="ORF">TrRE_jg7255</name>
</gene>
<evidence type="ECO:0000256" key="1">
    <source>
        <dbReference type="ARBA" id="ARBA00024331"/>
    </source>
</evidence>
<reference evidence="3" key="1">
    <citation type="submission" date="2022-07" db="EMBL/GenBank/DDBJ databases">
        <title>Genome analysis of Parmales, a sister group of diatoms, reveals the evolutionary specialization of diatoms from phago-mixotrophs to photoautotrophs.</title>
        <authorList>
            <person name="Ban H."/>
            <person name="Sato S."/>
            <person name="Yoshikawa S."/>
            <person name="Kazumasa Y."/>
            <person name="Nakamura Y."/>
            <person name="Ichinomiya M."/>
            <person name="Saitoh K."/>
            <person name="Sato N."/>
            <person name="Blanc-Mathieu R."/>
            <person name="Endo H."/>
            <person name="Kuwata A."/>
            <person name="Ogata H."/>
        </authorList>
    </citation>
    <scope>NUCLEOTIDE SEQUENCE</scope>
</reference>
<comment type="pathway">
    <text evidence="1">Carbohydrate biosynthesis.</text>
</comment>
<comment type="caution">
    <text evidence="3">The sequence shown here is derived from an EMBL/GenBank/DDBJ whole genome shotgun (WGS) entry which is preliminary data.</text>
</comment>
<dbReference type="Pfam" id="PF00316">
    <property type="entry name" value="FBPase"/>
    <property type="match status" value="1"/>
</dbReference>
<dbReference type="PRINTS" id="PR01958">
    <property type="entry name" value="S17BPHPHTASE"/>
</dbReference>
<evidence type="ECO:0000259" key="2">
    <source>
        <dbReference type="Pfam" id="PF00316"/>
    </source>
</evidence>